<dbReference type="GO" id="GO:0008270">
    <property type="term" value="F:zinc ion binding"/>
    <property type="evidence" value="ECO:0007669"/>
    <property type="project" value="UniProtKB-KW"/>
</dbReference>
<evidence type="ECO:0000313" key="5">
    <source>
        <dbReference type="Proteomes" id="UP000095192"/>
    </source>
</evidence>
<sequence length="422" mass="45560">MIRIRRQAAGVAGLGEGEGRMQDLGAPLPVVGVEVARALRGDSAAVTAVQFLLQEEERAEALAWAALTAAEEAKEPREALLRGSDNKTLIGKGTASLAHKSFEGLSASGGLLVHTVIMPSTIRCFTDLKRQALLLSFAAFAKVEGNKAEAGEQEQEASQQQKDGEHAADTVSFSVTDSAAASKQEASQQQQQEGTPEAETEDSAEPTTLQQQVQRQHRAGTCLPCADHLSGSCNKGLRCSFCHHPDHSAEATASQKQAQIARKERKGRQEAREQQLQYALERHRKGWCQPCKAFFAADAVCKAEAKGQICLQCHHEDHRSQMPKTMKTPLAIDLLQPEAEPEEAEGGESAKLSAVAPLIAEKPKLGLVGEEGVGASRQQKQRCFFIPREKGERKEGAREGMTAAAREKYFSRAAAVVQGNEH</sequence>
<keyword evidence="5" id="KW-1185">Reference proteome</keyword>
<evidence type="ECO:0000256" key="2">
    <source>
        <dbReference type="SAM" id="MobiDB-lite"/>
    </source>
</evidence>
<keyword evidence="1" id="KW-0479">Metal-binding</keyword>
<dbReference type="PROSITE" id="PS50103">
    <property type="entry name" value="ZF_C3H1"/>
    <property type="match status" value="1"/>
</dbReference>
<dbReference type="VEuPathDB" id="ToxoDB:LOC34623990"/>
<feature type="compositionally biased region" description="Low complexity" evidence="2">
    <location>
        <begin position="178"/>
        <end position="195"/>
    </location>
</feature>
<dbReference type="InterPro" id="IPR000571">
    <property type="entry name" value="Znf_CCCH"/>
</dbReference>
<evidence type="ECO:0000259" key="3">
    <source>
        <dbReference type="PROSITE" id="PS50103"/>
    </source>
</evidence>
<gene>
    <name evidence="4" type="ORF">cyc_08207</name>
</gene>
<feature type="zinc finger region" description="C3H1-type" evidence="1">
    <location>
        <begin position="224"/>
        <end position="247"/>
    </location>
</feature>
<dbReference type="InParanoid" id="A0A1D3D626"/>
<keyword evidence="1" id="KW-0862">Zinc</keyword>
<dbReference type="Proteomes" id="UP000095192">
    <property type="component" value="Unassembled WGS sequence"/>
</dbReference>
<comment type="caution">
    <text evidence="4">The sequence shown here is derived from an EMBL/GenBank/DDBJ whole genome shotgun (WGS) entry which is preliminary data.</text>
</comment>
<accession>A0A1D3D626</accession>
<dbReference type="EMBL" id="JROU02000588">
    <property type="protein sequence ID" value="OEH78877.1"/>
    <property type="molecule type" value="Genomic_DNA"/>
</dbReference>
<dbReference type="VEuPathDB" id="ToxoDB:cyc_08207"/>
<evidence type="ECO:0000256" key="1">
    <source>
        <dbReference type="PROSITE-ProRule" id="PRU00723"/>
    </source>
</evidence>
<feature type="region of interest" description="Disordered" evidence="2">
    <location>
        <begin position="249"/>
        <end position="272"/>
    </location>
</feature>
<organism evidence="4 5">
    <name type="scientific">Cyclospora cayetanensis</name>
    <dbReference type="NCBI Taxonomy" id="88456"/>
    <lineage>
        <taxon>Eukaryota</taxon>
        <taxon>Sar</taxon>
        <taxon>Alveolata</taxon>
        <taxon>Apicomplexa</taxon>
        <taxon>Conoidasida</taxon>
        <taxon>Coccidia</taxon>
        <taxon>Eucoccidiorida</taxon>
        <taxon>Eimeriorina</taxon>
        <taxon>Eimeriidae</taxon>
        <taxon>Cyclospora</taxon>
    </lineage>
</organism>
<dbReference type="AlphaFoldDB" id="A0A1D3D626"/>
<evidence type="ECO:0000313" key="4">
    <source>
        <dbReference type="EMBL" id="OEH78877.1"/>
    </source>
</evidence>
<feature type="domain" description="C3H1-type" evidence="3">
    <location>
        <begin position="224"/>
        <end position="247"/>
    </location>
</feature>
<name>A0A1D3D626_9EIME</name>
<protein>
    <recommendedName>
        <fullName evidence="3">C3H1-type domain-containing protein</fullName>
    </recommendedName>
</protein>
<reference evidence="4 5" key="1">
    <citation type="journal article" date="2016" name="BMC Genomics">
        <title>Comparative genomics reveals Cyclospora cayetanensis possesses coccidia-like metabolism and invasion components but unique surface antigens.</title>
        <authorList>
            <person name="Liu S."/>
            <person name="Wang L."/>
            <person name="Zheng H."/>
            <person name="Xu Z."/>
            <person name="Roellig D.M."/>
            <person name="Li N."/>
            <person name="Frace M.A."/>
            <person name="Tang K."/>
            <person name="Arrowood M.J."/>
            <person name="Moss D.M."/>
            <person name="Zhang L."/>
            <person name="Feng Y."/>
            <person name="Xiao L."/>
        </authorList>
    </citation>
    <scope>NUCLEOTIDE SEQUENCE [LARGE SCALE GENOMIC DNA]</scope>
    <source>
        <strain evidence="4 5">CHN_HEN01</strain>
    </source>
</reference>
<feature type="region of interest" description="Disordered" evidence="2">
    <location>
        <begin position="148"/>
        <end position="212"/>
    </location>
</feature>
<keyword evidence="1" id="KW-0863">Zinc-finger</keyword>
<proteinExistence type="predicted"/>